<dbReference type="EMBL" id="QZEY01000004">
    <property type="protein sequence ID" value="RJL32746.1"/>
    <property type="molecule type" value="Genomic_DNA"/>
</dbReference>
<dbReference type="RefSeq" id="WP_119926996.1">
    <property type="nucleotide sequence ID" value="NZ_QZEY01000004.1"/>
</dbReference>
<dbReference type="GO" id="GO:0016740">
    <property type="term" value="F:transferase activity"/>
    <property type="evidence" value="ECO:0007669"/>
    <property type="project" value="UniProtKB-KW"/>
</dbReference>
<sequence>MSETAEQDGTAYAPARGERLPWERVPARIREAVEAHLGSPVAAAATQPGGFSPGAAVRLRLEDGRRAFAKAVGPELNPDSPDIYRSEARIAAALPASAPAPRLLASFDLDGWVALLFEDVEGHEPADPWEPGELDRVLDALAGLAESLTPSPVDAPTIGERMGGEFRGWRRLVAARDAGEDDLAGLDPWARDHLDELAARESLWAEAAAGDTLAHCDVRGDNILLTPDRVVFVDWPWAALAAPWADLLLMLPSVAMQGGPAPAPVFDSHPVARGADPGSVTTVLTAMAGFLVRQSRQPAPPGLSTVRAFQAAQGVHALRWLRERW</sequence>
<proteinExistence type="predicted"/>
<protein>
    <submittedName>
        <fullName evidence="1">Aminoglycoside phosphotransferase family protein</fullName>
    </submittedName>
</protein>
<organism evidence="1 2">
    <name type="scientific">Bailinhaonella thermotolerans</name>
    <dbReference type="NCBI Taxonomy" id="1070861"/>
    <lineage>
        <taxon>Bacteria</taxon>
        <taxon>Bacillati</taxon>
        <taxon>Actinomycetota</taxon>
        <taxon>Actinomycetes</taxon>
        <taxon>Streptosporangiales</taxon>
        <taxon>Streptosporangiaceae</taxon>
        <taxon>Bailinhaonella</taxon>
    </lineage>
</organism>
<evidence type="ECO:0000313" key="1">
    <source>
        <dbReference type="EMBL" id="RJL32746.1"/>
    </source>
</evidence>
<dbReference type="Gene3D" id="3.30.200.20">
    <property type="entry name" value="Phosphorylase Kinase, domain 1"/>
    <property type="match status" value="1"/>
</dbReference>
<evidence type="ECO:0000313" key="2">
    <source>
        <dbReference type="Proteomes" id="UP000265768"/>
    </source>
</evidence>
<dbReference type="InterPro" id="IPR011009">
    <property type="entry name" value="Kinase-like_dom_sf"/>
</dbReference>
<comment type="caution">
    <text evidence="1">The sequence shown here is derived from an EMBL/GenBank/DDBJ whole genome shotgun (WGS) entry which is preliminary data.</text>
</comment>
<keyword evidence="2" id="KW-1185">Reference proteome</keyword>
<reference evidence="1 2" key="1">
    <citation type="submission" date="2018-09" db="EMBL/GenBank/DDBJ databases">
        <title>YIM 75507 draft genome.</title>
        <authorList>
            <person name="Tang S."/>
            <person name="Feng Y."/>
        </authorList>
    </citation>
    <scope>NUCLEOTIDE SEQUENCE [LARGE SCALE GENOMIC DNA]</scope>
    <source>
        <strain evidence="1 2">YIM 75507</strain>
    </source>
</reference>
<keyword evidence="1" id="KW-0808">Transferase</keyword>
<name>A0A3A4AZ07_9ACTN</name>
<dbReference type="AlphaFoldDB" id="A0A3A4AZ07"/>
<dbReference type="Gene3D" id="3.90.1200.10">
    <property type="match status" value="1"/>
</dbReference>
<dbReference type="SUPFAM" id="SSF56112">
    <property type="entry name" value="Protein kinase-like (PK-like)"/>
    <property type="match status" value="1"/>
</dbReference>
<accession>A0A3A4AZ07</accession>
<dbReference type="Proteomes" id="UP000265768">
    <property type="component" value="Unassembled WGS sequence"/>
</dbReference>
<dbReference type="OrthoDB" id="2570531at2"/>
<gene>
    <name evidence="1" type="ORF">D5H75_14815</name>
</gene>